<sequence length="388" mass="42752">MSISVHLDRIGTAPPGTASRDDAHPIHADTIRVLMATRYARLGASSRLRLLQYAAPLATYGIACTPRPFLSNDYVTALYENRSRLPAILAAYARAPALHRAIREHDIVWIEKELLPFLPAAFERTLLGADRKFILDFDDAWFLRYGNEPGGTLRNRLLRATLGNKFPALLRRAALTIVANQTLRDWAIRNGARNTLLLPTVVDLAHYPITPRPPHPTFTIGWIGTPVTAPYLTRLTPTLQTLARESPTELLIIGAPNFTIPGIPCRHLPWSETTEAATIAEMDVGIMPLPDDAWTRGKSGYKLIQYMACGRPTIGSPVGANTTIIDDGTTGFLATTDTDWLTRLRQLRDTPTLRQTMSTAARTRVATNYALQSTAPHLAQAIRAIAGK</sequence>
<dbReference type="PANTHER" id="PTHR12526:SF636">
    <property type="entry name" value="BLL3647 PROTEIN"/>
    <property type="match status" value="1"/>
</dbReference>
<dbReference type="EMBL" id="JAWXYB010000018">
    <property type="protein sequence ID" value="MDX5930021.1"/>
    <property type="molecule type" value="Genomic_DNA"/>
</dbReference>
<dbReference type="PANTHER" id="PTHR12526">
    <property type="entry name" value="GLYCOSYLTRANSFERASE"/>
    <property type="match status" value="1"/>
</dbReference>
<keyword evidence="2" id="KW-1185">Reference proteome</keyword>
<dbReference type="Gene3D" id="3.40.50.2000">
    <property type="entry name" value="Glycogen Phosphorylase B"/>
    <property type="match status" value="1"/>
</dbReference>
<accession>A0AAW9DM71</accession>
<evidence type="ECO:0000313" key="2">
    <source>
        <dbReference type="Proteomes" id="UP001279553"/>
    </source>
</evidence>
<dbReference type="EC" id="2.4.-.-" evidence="1"/>
<dbReference type="AlphaFoldDB" id="A0AAW9DM71"/>
<keyword evidence="1" id="KW-0808">Transferase</keyword>
<dbReference type="GO" id="GO:0016757">
    <property type="term" value="F:glycosyltransferase activity"/>
    <property type="evidence" value="ECO:0007669"/>
    <property type="project" value="UniProtKB-KW"/>
</dbReference>
<organism evidence="1 2">
    <name type="scientific">Acidiphilium acidophilum</name>
    <name type="common">Thiobacillus acidophilus</name>
    <dbReference type="NCBI Taxonomy" id="76588"/>
    <lineage>
        <taxon>Bacteria</taxon>
        <taxon>Pseudomonadati</taxon>
        <taxon>Pseudomonadota</taxon>
        <taxon>Alphaproteobacteria</taxon>
        <taxon>Acetobacterales</taxon>
        <taxon>Acidocellaceae</taxon>
        <taxon>Acidiphilium</taxon>
    </lineage>
</organism>
<comment type="caution">
    <text evidence="1">The sequence shown here is derived from an EMBL/GenBank/DDBJ whole genome shotgun (WGS) entry which is preliminary data.</text>
</comment>
<gene>
    <name evidence="1" type="ORF">SIL87_04480</name>
</gene>
<dbReference type="CDD" id="cd03801">
    <property type="entry name" value="GT4_PimA-like"/>
    <property type="match status" value="1"/>
</dbReference>
<name>A0AAW9DM71_ACIAO</name>
<proteinExistence type="predicted"/>
<dbReference type="Pfam" id="PF13692">
    <property type="entry name" value="Glyco_trans_1_4"/>
    <property type="match status" value="1"/>
</dbReference>
<evidence type="ECO:0000313" key="1">
    <source>
        <dbReference type="EMBL" id="MDX5930021.1"/>
    </source>
</evidence>
<dbReference type="Proteomes" id="UP001279553">
    <property type="component" value="Unassembled WGS sequence"/>
</dbReference>
<keyword evidence="1" id="KW-0328">Glycosyltransferase</keyword>
<dbReference type="RefSeq" id="WP_319612994.1">
    <property type="nucleotide sequence ID" value="NZ_JAWXYB010000018.1"/>
</dbReference>
<reference evidence="1 2" key="1">
    <citation type="submission" date="2023-11" db="EMBL/GenBank/DDBJ databases">
        <title>MicrobeMod: A computational toolkit for identifying prokaryotic methylation and restriction-modification with nanopore sequencing.</title>
        <authorList>
            <person name="Crits-Christoph A."/>
            <person name="Kang S.C."/>
            <person name="Lee H."/>
            <person name="Ostrov N."/>
        </authorList>
    </citation>
    <scope>NUCLEOTIDE SEQUENCE [LARGE SCALE GENOMIC DNA]</scope>
    <source>
        <strain evidence="1 2">DSMZ 700</strain>
    </source>
</reference>
<dbReference type="SUPFAM" id="SSF53756">
    <property type="entry name" value="UDP-Glycosyltransferase/glycogen phosphorylase"/>
    <property type="match status" value="1"/>
</dbReference>
<protein>
    <submittedName>
        <fullName evidence="1">Glycosyltransferase family 4 protein</fullName>
        <ecNumber evidence="1">2.4.-.-</ecNumber>
    </submittedName>
</protein>